<proteinExistence type="predicted"/>
<dbReference type="PROSITE" id="PS51227">
    <property type="entry name" value="SPR"/>
    <property type="match status" value="1"/>
</dbReference>
<dbReference type="Gene3D" id="2.30.29.30">
    <property type="entry name" value="Pleckstrin-homology domain (PH domain)/Phosphotyrosine-binding domain (PTB)"/>
    <property type="match status" value="1"/>
</dbReference>
<dbReference type="CDD" id="cd10574">
    <property type="entry name" value="EVH1_SPRED-like"/>
    <property type="match status" value="1"/>
</dbReference>
<dbReference type="SUPFAM" id="SSF50729">
    <property type="entry name" value="PH domain-like"/>
    <property type="match status" value="1"/>
</dbReference>
<evidence type="ECO:0000256" key="1">
    <source>
        <dbReference type="SAM" id="MobiDB-lite"/>
    </source>
</evidence>
<dbReference type="InterPro" id="IPR041937">
    <property type="entry name" value="SPRE_EVH1"/>
</dbReference>
<reference evidence="3 4" key="1">
    <citation type="submission" date="2024-04" db="EMBL/GenBank/DDBJ databases">
        <authorList>
            <consortium name="Genoscope - CEA"/>
            <person name="William W."/>
        </authorList>
    </citation>
    <scope>NUCLEOTIDE SEQUENCE [LARGE SCALE GENOMIC DNA]</scope>
</reference>
<feature type="compositionally biased region" description="Low complexity" evidence="1">
    <location>
        <begin position="168"/>
        <end position="190"/>
    </location>
</feature>
<comment type="caution">
    <text evidence="3">The sequence shown here is derived from an EMBL/GenBank/DDBJ whole genome shotgun (WGS) entry which is preliminary data.</text>
</comment>
<dbReference type="PANTHER" id="PTHR11202">
    <property type="entry name" value="SPROUTY-RELATED, EVH1 DOMAIN-CONTAINING PROTEIN FAMILY MEMBER"/>
    <property type="match status" value="1"/>
</dbReference>
<feature type="region of interest" description="Disordered" evidence="1">
    <location>
        <begin position="165"/>
        <end position="202"/>
    </location>
</feature>
<feature type="compositionally biased region" description="Gly residues" evidence="1">
    <location>
        <begin position="371"/>
        <end position="380"/>
    </location>
</feature>
<organism evidence="3 4">
    <name type="scientific">Lymnaea stagnalis</name>
    <name type="common">Great pond snail</name>
    <name type="synonym">Helix stagnalis</name>
    <dbReference type="NCBI Taxonomy" id="6523"/>
    <lineage>
        <taxon>Eukaryota</taxon>
        <taxon>Metazoa</taxon>
        <taxon>Spiralia</taxon>
        <taxon>Lophotrochozoa</taxon>
        <taxon>Mollusca</taxon>
        <taxon>Gastropoda</taxon>
        <taxon>Heterobranchia</taxon>
        <taxon>Euthyneura</taxon>
        <taxon>Panpulmonata</taxon>
        <taxon>Hygrophila</taxon>
        <taxon>Lymnaeoidea</taxon>
        <taxon>Lymnaeidae</taxon>
        <taxon>Lymnaea</taxon>
    </lineage>
</organism>
<dbReference type="GO" id="GO:0016020">
    <property type="term" value="C:membrane"/>
    <property type="evidence" value="ECO:0007669"/>
    <property type="project" value="InterPro"/>
</dbReference>
<dbReference type="Proteomes" id="UP001497497">
    <property type="component" value="Unassembled WGS sequence"/>
</dbReference>
<feature type="compositionally biased region" description="Polar residues" evidence="1">
    <location>
        <begin position="191"/>
        <end position="202"/>
    </location>
</feature>
<feature type="domain" description="WH1" evidence="2">
    <location>
        <begin position="4"/>
        <end position="138"/>
    </location>
</feature>
<dbReference type="SMART" id="SM00461">
    <property type="entry name" value="WH1"/>
    <property type="match status" value="1"/>
</dbReference>
<evidence type="ECO:0000313" key="3">
    <source>
        <dbReference type="EMBL" id="CAL1547454.1"/>
    </source>
</evidence>
<dbReference type="AlphaFoldDB" id="A0AAV2IK18"/>
<dbReference type="Pfam" id="PF05210">
    <property type="entry name" value="Sprouty"/>
    <property type="match status" value="1"/>
</dbReference>
<feature type="region of interest" description="Disordered" evidence="1">
    <location>
        <begin position="234"/>
        <end position="297"/>
    </location>
</feature>
<evidence type="ECO:0000313" key="4">
    <source>
        <dbReference type="Proteomes" id="UP001497497"/>
    </source>
</evidence>
<sequence length="503" mass="55104">MIRGSVDNGDYLVQVSAQVMTRDDSTGGWVPMGGGGLSKVRLCKLSPLDSSGGNNNGDRQQLSSENFRIKPEYVIHGERIADNTVILDCRLKKDIQYTKANPKWHHWKTDEKRYGLTFERSEDAKAFDQGIRCAVADLTEGMGDVIAPDGDEVLFSYMELPLKRNDSSSRSASTTSTTTSSPGTNSPQSPLNNNDPFSFPSHTNHLHRVHYISNTRATARNVHTNGGGIVGLQQQQQQQLQNYQFQPGSPISEKSSPHKSSFDSSSGQDEVWVRPSVDPSSISGKSDQGLIDCDGEPGDLYKEESYVVFNKNKVGSLHEYSYPDLEPAQKPPAQRSSTKKQVLNLATSQTSPPYPPLPIKNKSKNKTNSGVGSGEGGKQGQTGAHRRLVAPQVQCKHCRDLFSLDDNPRGSCEDAPDSVERCIECVTCVTCTQCLMYHCWADADGEFLHPCSCDPGDTSLCKRWTALTFLSLLLPCLWCYLPLKACHHCGTVCGLCGGRHKAA</sequence>
<dbReference type="GO" id="GO:0019901">
    <property type="term" value="F:protein kinase binding"/>
    <property type="evidence" value="ECO:0007669"/>
    <property type="project" value="TreeGrafter"/>
</dbReference>
<feature type="compositionally biased region" description="Polar residues" evidence="1">
    <location>
        <begin position="334"/>
        <end position="351"/>
    </location>
</feature>
<dbReference type="InterPro" id="IPR007875">
    <property type="entry name" value="Sprouty"/>
</dbReference>
<feature type="region of interest" description="Disordered" evidence="1">
    <location>
        <begin position="322"/>
        <end position="383"/>
    </location>
</feature>
<dbReference type="Pfam" id="PF00568">
    <property type="entry name" value="WH1"/>
    <property type="match status" value="1"/>
</dbReference>
<name>A0AAV2IK18_LYMST</name>
<gene>
    <name evidence="3" type="ORF">GSLYS_00020771001</name>
</gene>
<dbReference type="InterPro" id="IPR000697">
    <property type="entry name" value="WH1/EVH1_dom"/>
</dbReference>
<evidence type="ECO:0000259" key="2">
    <source>
        <dbReference type="PROSITE" id="PS50229"/>
    </source>
</evidence>
<dbReference type="EMBL" id="CAXITT010000979">
    <property type="protein sequence ID" value="CAL1547454.1"/>
    <property type="molecule type" value="Genomic_DNA"/>
</dbReference>
<dbReference type="PANTHER" id="PTHR11202:SF3">
    <property type="entry name" value="SPROUTY-RELATED PROTEIN WITH EVH-1 DOMAIN, ISOFORM C"/>
    <property type="match status" value="1"/>
</dbReference>
<feature type="compositionally biased region" description="Low complexity" evidence="1">
    <location>
        <begin position="234"/>
        <end position="266"/>
    </location>
</feature>
<protein>
    <recommendedName>
        <fullName evidence="2">WH1 domain-containing protein</fullName>
    </recommendedName>
</protein>
<dbReference type="GO" id="GO:0043409">
    <property type="term" value="P:negative regulation of MAPK cascade"/>
    <property type="evidence" value="ECO:0007669"/>
    <property type="project" value="TreeGrafter"/>
</dbReference>
<dbReference type="InterPro" id="IPR011993">
    <property type="entry name" value="PH-like_dom_sf"/>
</dbReference>
<keyword evidence="4" id="KW-1185">Reference proteome</keyword>
<accession>A0AAV2IK18</accession>
<dbReference type="PROSITE" id="PS50229">
    <property type="entry name" value="WH1"/>
    <property type="match status" value="1"/>
</dbReference>